<dbReference type="EC" id="5.3.2.8" evidence="4"/>
<dbReference type="Pfam" id="PF04303">
    <property type="entry name" value="PrpF"/>
    <property type="match status" value="1"/>
</dbReference>
<evidence type="ECO:0000256" key="3">
    <source>
        <dbReference type="SAM" id="Coils"/>
    </source>
</evidence>
<dbReference type="InterPro" id="IPR047687">
    <property type="entry name" value="OMA_tautomer-like"/>
</dbReference>
<dbReference type="RefSeq" id="WP_163171829.1">
    <property type="nucleotide sequence ID" value="NZ_CP044463.1"/>
</dbReference>
<dbReference type="SUPFAM" id="SSF54506">
    <property type="entry name" value="Diaminopimelate epimerase-like"/>
    <property type="match status" value="2"/>
</dbReference>
<evidence type="ECO:0000256" key="2">
    <source>
        <dbReference type="ARBA" id="ARBA00023235"/>
    </source>
</evidence>
<feature type="coiled-coil region" evidence="3">
    <location>
        <begin position="214"/>
        <end position="241"/>
    </location>
</feature>
<accession>A0AAE7BY22</accession>
<comment type="similarity">
    <text evidence="1">Belongs to the PrpF family.</text>
</comment>
<evidence type="ECO:0000313" key="4">
    <source>
        <dbReference type="EMBL" id="QIC67873.1"/>
    </source>
</evidence>
<dbReference type="NCBIfam" id="NF033377">
    <property type="entry name" value="OMA_tautomer"/>
    <property type="match status" value="1"/>
</dbReference>
<dbReference type="EMBL" id="CP044463">
    <property type="protein sequence ID" value="QIC67873.1"/>
    <property type="molecule type" value="Genomic_DNA"/>
</dbReference>
<organism evidence="4 5">
    <name type="scientific">Acinetobacter schindleri</name>
    <dbReference type="NCBI Taxonomy" id="108981"/>
    <lineage>
        <taxon>Bacteria</taxon>
        <taxon>Pseudomonadati</taxon>
        <taxon>Pseudomonadota</taxon>
        <taxon>Gammaproteobacteria</taxon>
        <taxon>Moraxellales</taxon>
        <taxon>Moraxellaceae</taxon>
        <taxon>Acinetobacter</taxon>
    </lineage>
</organism>
<sequence length="360" mass="39090">MQTPIRCMLMRGGTSKGAYFLSQDLPDEPALRDQVLLAVMGSPDTRQIDGIGGGNSLTSKVAIVKKSERSHTDLDYLFAQVSVDQAKVDYGQNCGNILAGVVPFAIERGLIVPQDGQTVVTVFMENTQQFAKVTVNTPNAELDYAGSTYIDGVPQPAAEIILEFEDIAGSTCGKLLPTDKRIDCIDGIQVTCIDNGMPVVLINATDLGCTGYESKQELDRNEDLKQQLERIRLKAGKLMNLGNVSHKTIPKMCLISPAQTEGCINTRFFIPHQCHNSIGVFAAISVASACAMSGSVTEGIAKLPQETKEKRMAILHPSGHFDVLLRLDHTGKIKGSGFIRTARALFDGFVFIAEKVWKKN</sequence>
<dbReference type="PANTHER" id="PTHR43709:SF3">
    <property type="entry name" value="ISOMERASE YBHH-RELATED"/>
    <property type="match status" value="1"/>
</dbReference>
<protein>
    <submittedName>
        <fullName evidence="4">4-oxalomesaconate tautomerase</fullName>
        <ecNumber evidence="4">5.3.2.8</ecNumber>
    </submittedName>
</protein>
<keyword evidence="2 4" id="KW-0413">Isomerase</keyword>
<reference evidence="4 5" key="1">
    <citation type="submission" date="2019-09" db="EMBL/GenBank/DDBJ databases">
        <title>Non-baumannii Acinetobacter spp. carrying blaNDM-1 isolated in China.</title>
        <authorList>
            <person name="Cui C."/>
            <person name="Chen C."/>
            <person name="Sun J."/>
            <person name="Liu Y."/>
        </authorList>
    </citation>
    <scope>NUCLEOTIDE SEQUENCE [LARGE SCALE GENOMIC DNA]</scope>
    <source>
        <strain evidence="4 5">HZE23-1</strain>
    </source>
</reference>
<gene>
    <name evidence="4" type="ORF">FSC10_11110</name>
</gene>
<name>A0AAE7BY22_9GAMM</name>
<evidence type="ECO:0000313" key="5">
    <source>
        <dbReference type="Proteomes" id="UP000503505"/>
    </source>
</evidence>
<dbReference type="InterPro" id="IPR007400">
    <property type="entry name" value="PrpF-like"/>
</dbReference>
<dbReference type="Gene3D" id="3.10.310.10">
    <property type="entry name" value="Diaminopimelate Epimerase, Chain A, domain 1"/>
    <property type="match status" value="2"/>
</dbReference>
<dbReference type="GO" id="GO:0016853">
    <property type="term" value="F:isomerase activity"/>
    <property type="evidence" value="ECO:0007669"/>
    <property type="project" value="UniProtKB-KW"/>
</dbReference>
<dbReference type="Proteomes" id="UP000503505">
    <property type="component" value="Chromosome"/>
</dbReference>
<dbReference type="PANTHER" id="PTHR43709">
    <property type="entry name" value="ACONITATE ISOMERASE-RELATED"/>
    <property type="match status" value="1"/>
</dbReference>
<evidence type="ECO:0000256" key="1">
    <source>
        <dbReference type="ARBA" id="ARBA00007673"/>
    </source>
</evidence>
<proteinExistence type="inferred from homology"/>
<keyword evidence="3" id="KW-0175">Coiled coil</keyword>
<dbReference type="AlphaFoldDB" id="A0AAE7BY22"/>